<accession>A0A6J4VE48</accession>
<feature type="transmembrane region" description="Helical" evidence="2">
    <location>
        <begin position="153"/>
        <end position="174"/>
    </location>
</feature>
<feature type="compositionally biased region" description="Pro residues" evidence="1">
    <location>
        <begin position="199"/>
        <end position="208"/>
    </location>
</feature>
<feature type="compositionally biased region" description="Pro residues" evidence="1">
    <location>
        <begin position="233"/>
        <end position="244"/>
    </location>
</feature>
<reference evidence="3" key="1">
    <citation type="submission" date="2020-02" db="EMBL/GenBank/DDBJ databases">
        <authorList>
            <person name="Meier V. D."/>
        </authorList>
    </citation>
    <scope>NUCLEOTIDE SEQUENCE</scope>
    <source>
        <strain evidence="3">AVDCRST_MAG18</strain>
    </source>
</reference>
<protein>
    <submittedName>
        <fullName evidence="3">Uncharacterized protein</fullName>
    </submittedName>
</protein>
<dbReference type="EMBL" id="CADCWN010000202">
    <property type="protein sequence ID" value="CAA9576534.1"/>
    <property type="molecule type" value="Genomic_DNA"/>
</dbReference>
<sequence>MNEEQRAVLAAIHHMEGNPGTLIDEYTVARAADILPADLSGNEYLQAAGRERIRRALEELETLGLVRLDREGYWRPRTTLSGRRALQRPLVALPPNRPRLVPTPDAADSGRAVSGAPLAAGAASAGSATAVRGRWPAWWPAALRVGDPSLTPIVAPAVAVLALVLVFIVGVRVLGGGAAEATPSPNVGGAQTATIAAQSPPPTAPPVVPTGAVAPGGASGAPRPVTPTRAAPTPTPANLPPTPTAGPAAARVRVANTENKGANVYVLPAGERRFAIPEGFILEVIGDDQRDTKGQNWKHIRYLDFEGWIPEEYTTPVE</sequence>
<keyword evidence="2" id="KW-0812">Transmembrane</keyword>
<organism evidence="3">
    <name type="scientific">uncultured Thermomicrobiales bacterium</name>
    <dbReference type="NCBI Taxonomy" id="1645740"/>
    <lineage>
        <taxon>Bacteria</taxon>
        <taxon>Pseudomonadati</taxon>
        <taxon>Thermomicrobiota</taxon>
        <taxon>Thermomicrobia</taxon>
        <taxon>Thermomicrobiales</taxon>
        <taxon>environmental samples</taxon>
    </lineage>
</organism>
<evidence type="ECO:0000256" key="2">
    <source>
        <dbReference type="SAM" id="Phobius"/>
    </source>
</evidence>
<name>A0A6J4VE48_9BACT</name>
<feature type="region of interest" description="Disordered" evidence="1">
    <location>
        <begin position="179"/>
        <end position="247"/>
    </location>
</feature>
<proteinExistence type="predicted"/>
<gene>
    <name evidence="3" type="ORF">AVDCRST_MAG18-2611</name>
</gene>
<evidence type="ECO:0000256" key="1">
    <source>
        <dbReference type="SAM" id="MobiDB-lite"/>
    </source>
</evidence>
<feature type="compositionally biased region" description="Low complexity" evidence="1">
    <location>
        <begin position="209"/>
        <end position="232"/>
    </location>
</feature>
<keyword evidence="2" id="KW-0472">Membrane</keyword>
<keyword evidence="2" id="KW-1133">Transmembrane helix</keyword>
<evidence type="ECO:0000313" key="3">
    <source>
        <dbReference type="EMBL" id="CAA9576534.1"/>
    </source>
</evidence>
<dbReference type="AlphaFoldDB" id="A0A6J4VE48"/>